<dbReference type="GO" id="GO:0000932">
    <property type="term" value="C:P-body"/>
    <property type="evidence" value="ECO:0007669"/>
    <property type="project" value="UniProtKB-SubCell"/>
</dbReference>
<keyword evidence="5 8" id="KW-0269">Exonuclease</keyword>
<keyword evidence="3 8" id="KW-0479">Metal-binding</keyword>
<feature type="domain" description="RNB" evidence="10">
    <location>
        <begin position="605"/>
        <end position="961"/>
    </location>
</feature>
<dbReference type="Gene3D" id="2.40.50.700">
    <property type="match status" value="1"/>
</dbReference>
<dbReference type="EC" id="3.1.13.-" evidence="8"/>
<evidence type="ECO:0000256" key="6">
    <source>
        <dbReference type="ARBA" id="ARBA00022842"/>
    </source>
</evidence>
<evidence type="ECO:0000256" key="7">
    <source>
        <dbReference type="ARBA" id="ARBA00022884"/>
    </source>
</evidence>
<dbReference type="GO" id="GO:1990074">
    <property type="term" value="P:polyuridylation-dependent mRNA catabolic process"/>
    <property type="evidence" value="ECO:0007669"/>
    <property type="project" value="UniProtKB-UniRule"/>
</dbReference>
<dbReference type="InterPro" id="IPR012340">
    <property type="entry name" value="NA-bd_OB-fold"/>
</dbReference>
<keyword evidence="4 8" id="KW-0378">Hydrolase</keyword>
<dbReference type="GO" id="GO:0003723">
    <property type="term" value="F:RNA binding"/>
    <property type="evidence" value="ECO:0007669"/>
    <property type="project" value="UniProtKB-KW"/>
</dbReference>
<comment type="subcellular location">
    <subcellularLocation>
        <location evidence="8">Cytoplasm</location>
    </subcellularLocation>
    <subcellularLocation>
        <location evidence="8">Cytoplasm</location>
        <location evidence="8">P-body</location>
    </subcellularLocation>
</comment>
<reference evidence="11 12" key="1">
    <citation type="journal article" date="2015" name="Genome Biol. Evol.">
        <title>Comparative Genomics of a Bacterivorous Green Alga Reveals Evolutionary Causalities and Consequences of Phago-Mixotrophic Mode of Nutrition.</title>
        <authorList>
            <person name="Burns J.A."/>
            <person name="Paasch A."/>
            <person name="Narechania A."/>
            <person name="Kim E."/>
        </authorList>
    </citation>
    <scope>NUCLEOTIDE SEQUENCE [LARGE SCALE GENOMIC DNA]</scope>
    <source>
        <strain evidence="11 12">PLY_AMNH</strain>
    </source>
</reference>
<dbReference type="PANTHER" id="PTHR23355:SF9">
    <property type="entry name" value="DIS3-LIKE EXONUCLEASE 2"/>
    <property type="match status" value="1"/>
</dbReference>
<feature type="compositionally biased region" description="Gly residues" evidence="9">
    <location>
        <begin position="27"/>
        <end position="53"/>
    </location>
</feature>
<dbReference type="Pfam" id="PF00773">
    <property type="entry name" value="RNB"/>
    <property type="match status" value="1"/>
</dbReference>
<feature type="compositionally biased region" description="Gly residues" evidence="9">
    <location>
        <begin position="215"/>
        <end position="225"/>
    </location>
</feature>
<dbReference type="Pfam" id="PF17849">
    <property type="entry name" value="OB_Dis3"/>
    <property type="match status" value="1"/>
</dbReference>
<dbReference type="PROSITE" id="PS01175">
    <property type="entry name" value="RIBONUCLEASE_II"/>
    <property type="match status" value="1"/>
</dbReference>
<protein>
    <recommendedName>
        <fullName evidence="8">DIS3-like exonuclease 2</fullName>
        <ecNumber evidence="8">3.1.13.-</ecNumber>
    </recommendedName>
</protein>
<name>A0AAE0GI69_9CHLO</name>
<comment type="cofactor">
    <cofactor evidence="8">
        <name>Mg(2+)</name>
        <dbReference type="ChEBI" id="CHEBI:18420"/>
    </cofactor>
    <cofactor evidence="8">
        <name>Mn(2+)</name>
        <dbReference type="ChEBI" id="CHEBI:29035"/>
    </cofactor>
</comment>
<evidence type="ECO:0000256" key="1">
    <source>
        <dbReference type="ARBA" id="ARBA00022490"/>
    </source>
</evidence>
<evidence type="ECO:0000256" key="2">
    <source>
        <dbReference type="ARBA" id="ARBA00022722"/>
    </source>
</evidence>
<dbReference type="Pfam" id="PF17216">
    <property type="entry name" value="Rrp44_CSD1"/>
    <property type="match status" value="1"/>
</dbReference>
<comment type="function">
    <text evidence="8">3'-5'-exoribonuclease that specifically recognizes RNAs polyuridylated at their 3' end and mediates their degradation. Component of an exosome-independent RNA degradation pathway that mediates degradation of cytoplasmic mRNAs that have been deadenylated and subsequently uridylated at their 3'.</text>
</comment>
<dbReference type="HAMAP" id="MF_03045">
    <property type="entry name" value="DIS3L2"/>
    <property type="match status" value="1"/>
</dbReference>
<dbReference type="GO" id="GO:0046872">
    <property type="term" value="F:metal ion binding"/>
    <property type="evidence" value="ECO:0007669"/>
    <property type="project" value="UniProtKB-KW"/>
</dbReference>
<dbReference type="AlphaFoldDB" id="A0AAE0GI69"/>
<keyword evidence="7 8" id="KW-0694">RNA-binding</keyword>
<keyword evidence="8" id="KW-0464">Manganese</keyword>
<comment type="similarity">
    <text evidence="8">Belongs to the RNR ribonuclease family. DIS3L2 subfamily.</text>
</comment>
<dbReference type="InterPro" id="IPR022966">
    <property type="entry name" value="RNase_II/R_CS"/>
</dbReference>
<evidence type="ECO:0000313" key="11">
    <source>
        <dbReference type="EMBL" id="KAK3278490.1"/>
    </source>
</evidence>
<sequence length="1213" mass="129678">MDSEDKGDQGKREKRGLGFNSRKSADGSGGNGGVKGKGGRAGGKGKGGRGGGRNAPTAEYKNVPPPPQLYASAQAQKHGKNPKREVLPNSHGIGVPPGLEPPTTSLSRGYVPPSSVAVGASTGLLAPSPHLSCGLATYGPQDAKTLIQTYQVQAENHSRFFKTSTTVLMPATPKSAKAPLRGEKLSSHSDAVTPTVNSACTFVEGSSRKSSSRIGGRGKNNGGNNGDSSISQGRWDSSWPGTSAEASTPAGKAHATPASRAQATPGTMNGKVRKVVFEEYWSQEAVSQGLKLGKIFRGNMRINAYRRQEGYVTLEGVTPDLLIEGVDQNRTIEGDSVAIKIYPFSRWLDVDSGKTSAGKRNGAGDRKTVGQSATATPQATPAKTSAPLAPGEARAAETDLQPTLLDLAGFELSRLSVGEATPSPLAAGAAAASSSPSDGESWTPPMGTACTREAVLAALKVAVKDSGKRAVGRVVALLESSPRRETIVGTLKVEGQGYWKLTPADLRIPVCRVDEKQIPSELRQAHECGTLGNLLIGGRIQSWKASSMVPFVTVRSTLGQAGEIDSETAALVFEHSLPPDDFDDEVLQCLPPTPWIIPEEQRSQRRALQGERIFSIDPPTARDLDDALSIKPLQEGGWEVGVHIADVAHFIPPQSALDAEARQRSTSTYLTQKVIPMLPRLLCEELCSLNPGVERFAFSVVWRLCPKGKVVSEWFGRSVIKSCVKLSYGEAQRMIETEGEADKGPLDWGVEAVELHNGYSWEDVAGDVRALHGLATELRRERFEDSGSLRLDNSKLYFTFDECGNPVEAMPYVTREANHLVEEFMLLANRRVGLFISQAFPDRAVLRRHPPPNPRKLEGLIEFCSKMRLDLDVSSSGALNRSLQQIRQIARDTNNPGLGDVLTLLATKPMQLAQYFCTGDLDEAEWAHYALSFPHYTHFTSPIRRYPDVLVHRLLAAALQVKETCSTHTMPPDSREVVSAAEQHGLLDPEAVAVTTQHANDRKLAAKNAQDDSSKIFLCVMLRSNPKETMAVVHGLGPKYLGTYLPEYGMEVRVDIDPPAIGHSGLEAKYSPQTEHVQLVPQGANFSACRKRGGRRSSAGEGGGSSEPASDATIAADAFLASLDAAEAFEANLGEAGAAGGAASTPGKMGAVKGVEGATLGVPETPPPAGTKPRAPLTIRKLQSVPVRLTSKLQPGKKPEVIASLLVEKMPRH</sequence>
<feature type="binding site" evidence="8">
    <location>
        <position position="626"/>
    </location>
    <ligand>
        <name>Mg(2+)</name>
        <dbReference type="ChEBI" id="CHEBI:18420"/>
    </ligand>
</feature>
<evidence type="ECO:0000259" key="10">
    <source>
        <dbReference type="SMART" id="SM00955"/>
    </source>
</evidence>
<dbReference type="SMART" id="SM00955">
    <property type="entry name" value="RNB"/>
    <property type="match status" value="1"/>
</dbReference>
<feature type="region of interest" description="Disordered" evidence="9">
    <location>
        <begin position="352"/>
        <end position="396"/>
    </location>
</feature>
<dbReference type="InterPro" id="IPR041505">
    <property type="entry name" value="Dis3_CSD2"/>
</dbReference>
<dbReference type="InterPro" id="IPR028591">
    <property type="entry name" value="DIS3L2"/>
</dbReference>
<dbReference type="GO" id="GO:0000175">
    <property type="term" value="F:3'-5'-RNA exonuclease activity"/>
    <property type="evidence" value="ECO:0007669"/>
    <property type="project" value="UniProtKB-UniRule"/>
</dbReference>
<evidence type="ECO:0000256" key="9">
    <source>
        <dbReference type="SAM" id="MobiDB-lite"/>
    </source>
</evidence>
<dbReference type="PANTHER" id="PTHR23355">
    <property type="entry name" value="RIBONUCLEASE"/>
    <property type="match status" value="1"/>
</dbReference>
<dbReference type="EMBL" id="LGRX02005409">
    <property type="protein sequence ID" value="KAK3278490.1"/>
    <property type="molecule type" value="Genomic_DNA"/>
</dbReference>
<evidence type="ECO:0000256" key="3">
    <source>
        <dbReference type="ARBA" id="ARBA00022723"/>
    </source>
</evidence>
<evidence type="ECO:0000256" key="5">
    <source>
        <dbReference type="ARBA" id="ARBA00022839"/>
    </source>
</evidence>
<keyword evidence="1 8" id="KW-0963">Cytoplasm</keyword>
<proteinExistence type="inferred from homology"/>
<dbReference type="InterPro" id="IPR050180">
    <property type="entry name" value="RNR_Ribonuclease"/>
</dbReference>
<feature type="region of interest" description="Disordered" evidence="9">
    <location>
        <begin position="203"/>
        <end position="267"/>
    </location>
</feature>
<evidence type="ECO:0000256" key="8">
    <source>
        <dbReference type="HAMAP-Rule" id="MF_03045"/>
    </source>
</evidence>
<feature type="region of interest" description="Disordered" evidence="9">
    <location>
        <begin position="1"/>
        <end position="110"/>
    </location>
</feature>
<comment type="caution">
    <text evidence="11">The sequence shown here is derived from an EMBL/GenBank/DDBJ whole genome shotgun (WGS) entry which is preliminary data.</text>
</comment>
<feature type="region of interest" description="Disordered" evidence="9">
    <location>
        <begin position="172"/>
        <end position="191"/>
    </location>
</feature>
<dbReference type="InterPro" id="IPR033771">
    <property type="entry name" value="Rrp44_CSD1"/>
</dbReference>
<dbReference type="Proteomes" id="UP001190700">
    <property type="component" value="Unassembled WGS sequence"/>
</dbReference>
<evidence type="ECO:0000313" key="12">
    <source>
        <dbReference type="Proteomes" id="UP001190700"/>
    </source>
</evidence>
<feature type="compositionally biased region" description="Low complexity" evidence="9">
    <location>
        <begin position="371"/>
        <end position="387"/>
    </location>
</feature>
<feature type="region of interest" description="Disordered" evidence="9">
    <location>
        <begin position="1081"/>
        <end position="1110"/>
    </location>
</feature>
<keyword evidence="6 8" id="KW-0460">Magnesium</keyword>
<evidence type="ECO:0000256" key="4">
    <source>
        <dbReference type="ARBA" id="ARBA00022801"/>
    </source>
</evidence>
<accession>A0AAE0GI69</accession>
<feature type="site" description="Important for catalytic activity" evidence="8">
    <location>
        <position position="625"/>
    </location>
</feature>
<dbReference type="Gene3D" id="2.40.50.690">
    <property type="match status" value="1"/>
</dbReference>
<feature type="compositionally biased region" description="Basic and acidic residues" evidence="9">
    <location>
        <begin position="1"/>
        <end position="11"/>
    </location>
</feature>
<organism evidence="11 12">
    <name type="scientific">Cymbomonas tetramitiformis</name>
    <dbReference type="NCBI Taxonomy" id="36881"/>
    <lineage>
        <taxon>Eukaryota</taxon>
        <taxon>Viridiplantae</taxon>
        <taxon>Chlorophyta</taxon>
        <taxon>Pyramimonadophyceae</taxon>
        <taxon>Pyramimonadales</taxon>
        <taxon>Pyramimonadaceae</taxon>
        <taxon>Cymbomonas</taxon>
    </lineage>
</organism>
<keyword evidence="2 8" id="KW-0540">Nuclease</keyword>
<dbReference type="GO" id="GO:0000956">
    <property type="term" value="P:nuclear-transcribed mRNA catabolic process"/>
    <property type="evidence" value="ECO:0007669"/>
    <property type="project" value="UniProtKB-UniRule"/>
</dbReference>
<keyword evidence="12" id="KW-1185">Reference proteome</keyword>
<dbReference type="InterPro" id="IPR001900">
    <property type="entry name" value="RNase_II/R"/>
</dbReference>
<dbReference type="SUPFAM" id="SSF50249">
    <property type="entry name" value="Nucleic acid-binding proteins"/>
    <property type="match status" value="2"/>
</dbReference>
<gene>
    <name evidence="11" type="ORF">CYMTET_13581</name>
</gene>
<feature type="binding site" evidence="8">
    <location>
        <position position="617"/>
    </location>
    <ligand>
        <name>Mg(2+)</name>
        <dbReference type="ChEBI" id="CHEBI:18420"/>
    </ligand>
</feature>